<reference evidence="2" key="1">
    <citation type="journal article" date="2023" name="G3 (Bethesda)">
        <title>Genome assembly and association tests identify interacting loci associated with vigor, precocity, and sex in interspecific pistachio rootstocks.</title>
        <authorList>
            <person name="Palmer W."/>
            <person name="Jacygrad E."/>
            <person name="Sagayaradj S."/>
            <person name="Cavanaugh K."/>
            <person name="Han R."/>
            <person name="Bertier L."/>
            <person name="Beede B."/>
            <person name="Kafkas S."/>
            <person name="Golino D."/>
            <person name="Preece J."/>
            <person name="Michelmore R."/>
        </authorList>
    </citation>
    <scope>NUCLEOTIDE SEQUENCE [LARGE SCALE GENOMIC DNA]</scope>
</reference>
<gene>
    <name evidence="1" type="ORF">Patl1_18827</name>
</gene>
<evidence type="ECO:0000313" key="1">
    <source>
        <dbReference type="EMBL" id="KAJ0106589.1"/>
    </source>
</evidence>
<proteinExistence type="predicted"/>
<dbReference type="EMBL" id="CM047898">
    <property type="protein sequence ID" value="KAJ0106589.1"/>
    <property type="molecule type" value="Genomic_DNA"/>
</dbReference>
<organism evidence="1 2">
    <name type="scientific">Pistacia atlantica</name>
    <dbReference type="NCBI Taxonomy" id="434234"/>
    <lineage>
        <taxon>Eukaryota</taxon>
        <taxon>Viridiplantae</taxon>
        <taxon>Streptophyta</taxon>
        <taxon>Embryophyta</taxon>
        <taxon>Tracheophyta</taxon>
        <taxon>Spermatophyta</taxon>
        <taxon>Magnoliopsida</taxon>
        <taxon>eudicotyledons</taxon>
        <taxon>Gunneridae</taxon>
        <taxon>Pentapetalae</taxon>
        <taxon>rosids</taxon>
        <taxon>malvids</taxon>
        <taxon>Sapindales</taxon>
        <taxon>Anacardiaceae</taxon>
        <taxon>Pistacia</taxon>
    </lineage>
</organism>
<keyword evidence="2" id="KW-1185">Reference proteome</keyword>
<accession>A0ACC1C3B9</accession>
<dbReference type="Proteomes" id="UP001164250">
    <property type="component" value="Chromosome 2"/>
</dbReference>
<sequence length="459" mass="50556">MSQCTVPNWNLRHQQRQEQVQGEEGINRSSHVQHNTSSTHHLSPMSNYEVAELIWQNRHQAMNGLGGPPTKPTWLGRSSDTLESIVHQATTTTTTSHNQNQSLNLLPHHHDHHNNTPVKMTSMVANSAGKWPESPGKAAAVPRGLLKKRPRVDSDQCGRNFVSVSMQEDQRVLDRSGCPSASITFCRDNDTTMMTWPSYESPRSLGFKAKTTDEDSASHGGSENQDEDHDNKTETGRSHSSRRTRAATVHNQSERRRRDRINQKMKALQRLVPNACKTDKASMLDEVIDYLKNLQAQVRMMSSMRNVNNMPQMMMPFGMQQHLQMSMLARMAAAGMGAVGLGTMGMGTMLDINSMARAAAPPLLHHPSTATPAPFLPSPFIMPSMIPAGSPAQANSSEPSETSAPVSLPDPYCALFAQSMNMELYNKMAALYTQQGNQGGTKAMNFPSSAQQSNPVQGD</sequence>
<name>A0ACC1C3B9_9ROSI</name>
<comment type="caution">
    <text evidence="1">The sequence shown here is derived from an EMBL/GenBank/DDBJ whole genome shotgun (WGS) entry which is preliminary data.</text>
</comment>
<protein>
    <submittedName>
        <fullName evidence="1">Uncharacterized protein</fullName>
    </submittedName>
</protein>
<evidence type="ECO:0000313" key="2">
    <source>
        <dbReference type="Proteomes" id="UP001164250"/>
    </source>
</evidence>